<evidence type="ECO:0000256" key="3">
    <source>
        <dbReference type="PROSITE-ProRule" id="PRU00221"/>
    </source>
</evidence>
<evidence type="ECO:0000313" key="4">
    <source>
        <dbReference type="EMBL" id="CAA0839891.1"/>
    </source>
</evidence>
<dbReference type="SUPFAM" id="SSF50978">
    <property type="entry name" value="WD40 repeat-like"/>
    <property type="match status" value="1"/>
</dbReference>
<evidence type="ECO:0000256" key="1">
    <source>
        <dbReference type="ARBA" id="ARBA00022574"/>
    </source>
</evidence>
<dbReference type="SMART" id="SM00320">
    <property type="entry name" value="WD40"/>
    <property type="match status" value="4"/>
</dbReference>
<organism evidence="4 5">
    <name type="scientific">Striga hermonthica</name>
    <name type="common">Purple witchweed</name>
    <name type="synonym">Buchnera hermonthica</name>
    <dbReference type="NCBI Taxonomy" id="68872"/>
    <lineage>
        <taxon>Eukaryota</taxon>
        <taxon>Viridiplantae</taxon>
        <taxon>Streptophyta</taxon>
        <taxon>Embryophyta</taxon>
        <taxon>Tracheophyta</taxon>
        <taxon>Spermatophyta</taxon>
        <taxon>Magnoliopsida</taxon>
        <taxon>eudicotyledons</taxon>
        <taxon>Gunneridae</taxon>
        <taxon>Pentapetalae</taxon>
        <taxon>asterids</taxon>
        <taxon>lamiids</taxon>
        <taxon>Lamiales</taxon>
        <taxon>Orobanchaceae</taxon>
        <taxon>Buchnereae</taxon>
        <taxon>Striga</taxon>
    </lineage>
</organism>
<dbReference type="PROSITE" id="PS50294">
    <property type="entry name" value="WD_REPEATS_REGION"/>
    <property type="match status" value="1"/>
</dbReference>
<dbReference type="Gene3D" id="2.130.10.10">
    <property type="entry name" value="YVTN repeat-like/Quinoprotein amine dehydrogenase"/>
    <property type="match status" value="1"/>
</dbReference>
<dbReference type="InterPro" id="IPR036322">
    <property type="entry name" value="WD40_repeat_dom_sf"/>
</dbReference>
<keyword evidence="1 3" id="KW-0853">WD repeat</keyword>
<dbReference type="PROSITE" id="PS00678">
    <property type="entry name" value="WD_REPEATS_1"/>
    <property type="match status" value="1"/>
</dbReference>
<sequence>MNGTCLSFDNPIRDAISRIRFAPASNNLLISSWDSVLRLYDVDESEVRLENPTIGGAALLDCCFESESVALTANSDGSVVRYDMRLENNNAIGKHEDAANCVEYSEETGQIITSGWDNSIKFWDARSGSSAGCLSNLVAGVESMSLSVFNLMVALKSSVHMYDLRYLDREVRVKEPFTGIHVKCVRSSSNLGGFMTGSIDGRVALEYFGDSSSEKDGYAFKCHPKSTDGRYHLVAVNDIAFNPVLCGVLITGDNEGHAIMWDVQSRRRLTELPRHPSSVASLAYNHDGQLLAVASSYTYQEANERLLGLPYTFEFL</sequence>
<dbReference type="InterPro" id="IPR019775">
    <property type="entry name" value="WD40_repeat_CS"/>
</dbReference>
<name>A0A9N7P073_STRHE</name>
<dbReference type="Pfam" id="PF00400">
    <property type="entry name" value="WD40"/>
    <property type="match status" value="2"/>
</dbReference>
<comment type="caution">
    <text evidence="4">The sequence shown here is derived from an EMBL/GenBank/DDBJ whole genome shotgun (WGS) entry which is preliminary data.</text>
</comment>
<dbReference type="AlphaFoldDB" id="A0A9N7P073"/>
<feature type="repeat" description="WD" evidence="3">
    <location>
        <begin position="92"/>
        <end position="133"/>
    </location>
</feature>
<dbReference type="EMBL" id="CACSLK010031655">
    <property type="protein sequence ID" value="CAA0839891.1"/>
    <property type="molecule type" value="Genomic_DNA"/>
</dbReference>
<evidence type="ECO:0000256" key="2">
    <source>
        <dbReference type="ARBA" id="ARBA00022737"/>
    </source>
</evidence>
<protein>
    <submittedName>
        <fullName evidence="4">Mitotic checkpoint protein BUB3.3</fullName>
    </submittedName>
</protein>
<dbReference type="Proteomes" id="UP001153555">
    <property type="component" value="Unassembled WGS sequence"/>
</dbReference>
<reference evidence="4" key="1">
    <citation type="submission" date="2019-12" db="EMBL/GenBank/DDBJ databases">
        <authorList>
            <person name="Scholes J."/>
        </authorList>
    </citation>
    <scope>NUCLEOTIDE SEQUENCE</scope>
</reference>
<keyword evidence="2" id="KW-0677">Repeat</keyword>
<dbReference type="InterPro" id="IPR001680">
    <property type="entry name" value="WD40_rpt"/>
</dbReference>
<evidence type="ECO:0000313" key="5">
    <source>
        <dbReference type="Proteomes" id="UP001153555"/>
    </source>
</evidence>
<dbReference type="PANTHER" id="PTHR10971">
    <property type="entry name" value="MRNA EXPORT FACTOR AND BUB3"/>
    <property type="match status" value="1"/>
</dbReference>
<dbReference type="OrthoDB" id="10262475at2759"/>
<gene>
    <name evidence="4" type="ORF">SHERM_06354</name>
</gene>
<accession>A0A9N7P073</accession>
<dbReference type="PROSITE" id="PS50082">
    <property type="entry name" value="WD_REPEATS_2"/>
    <property type="match status" value="1"/>
</dbReference>
<proteinExistence type="predicted"/>
<keyword evidence="5" id="KW-1185">Reference proteome</keyword>
<dbReference type="InterPro" id="IPR015943">
    <property type="entry name" value="WD40/YVTN_repeat-like_dom_sf"/>
</dbReference>